<protein>
    <submittedName>
        <fullName evidence="1">Uncharacterized protein</fullName>
    </submittedName>
</protein>
<dbReference type="EMBL" id="CP042306">
    <property type="protein sequence ID" value="QDZ07457.1"/>
    <property type="molecule type" value="Genomic_DNA"/>
</dbReference>
<dbReference type="RefSeq" id="WP_146570922.1">
    <property type="nucleotide sequence ID" value="NZ_CP042306.1"/>
</dbReference>
<dbReference type="AlphaFoldDB" id="A0A5B8LGU8"/>
<gene>
    <name evidence="1" type="ORF">FPZ24_08165</name>
</gene>
<dbReference type="KEGG" id="spai:FPZ24_08165"/>
<proteinExistence type="predicted"/>
<reference evidence="1 2" key="1">
    <citation type="submission" date="2019-07" db="EMBL/GenBank/DDBJ databases">
        <title>Full genome sequence of Sphingomonas sp. 4R-6-7(HKS19).</title>
        <authorList>
            <person name="Im W.-T."/>
        </authorList>
    </citation>
    <scope>NUCLEOTIDE SEQUENCE [LARGE SCALE GENOMIC DNA]</scope>
    <source>
        <strain evidence="1 2">HKS19</strain>
    </source>
</reference>
<evidence type="ECO:0000313" key="2">
    <source>
        <dbReference type="Proteomes" id="UP000315673"/>
    </source>
</evidence>
<organism evidence="1 2">
    <name type="scientific">Sphingomonas panacisoli</name>
    <dbReference type="NCBI Taxonomy" id="1813879"/>
    <lineage>
        <taxon>Bacteria</taxon>
        <taxon>Pseudomonadati</taxon>
        <taxon>Pseudomonadota</taxon>
        <taxon>Alphaproteobacteria</taxon>
        <taxon>Sphingomonadales</taxon>
        <taxon>Sphingomonadaceae</taxon>
        <taxon>Sphingomonas</taxon>
    </lineage>
</organism>
<evidence type="ECO:0000313" key="1">
    <source>
        <dbReference type="EMBL" id="QDZ07457.1"/>
    </source>
</evidence>
<sequence>MANIGDGYTIVSGTGTGGTLGAFRMYKDGVDYAPAVAGHHTWDVAGSFFLRQFDSTGNVHADSGTVVVSSAVALQTLTLSGALQIGVATSGSIIGASAGSTIVGNIPGITVNSGARTYSGTPTGSAGVISNGLVETLAGAVGSPKSSAISVMAAAPGITAPVISQTSSAGVNPLLWTTAENATFFPGFFWNVQTATGANTTVAQANLLAGTTTANIIQQIEPGDLAGNVVTFAGLTTTSTPGPIALRERVGSDDGMGGYIWGPYSNVIADTIVAQANPFTFTDVTNATQSTVYTSNTITISGLGVGNTNAYSVSGGTVSKNGGSFTSSSGTVVDGDTLAVRVTSSASLATAVNVTLTVGTYADTYTVTTVAVVAPAIYRSSAATNNNATPFSGLTTISGLRHIVMIEASNALALPGAVSLDGNAMTMRGAGTIASNKSISIWDVVIASGGTGKSLAVTMTTTADTAYAMWTMASSAVYVTQQVKAYGYTSDPQTTASVTIPSGGAVLVGCISESGGASITPNAGTTEEAEFTEATANYRHWYGQLTATGTPSVSGLNFAGSAMLAASYG</sequence>
<keyword evidence="2" id="KW-1185">Reference proteome</keyword>
<dbReference type="Proteomes" id="UP000315673">
    <property type="component" value="Chromosome"/>
</dbReference>
<name>A0A5B8LGU8_9SPHN</name>
<accession>A0A5B8LGU8</accession>